<dbReference type="Pfam" id="PF08388">
    <property type="entry name" value="GIIM"/>
    <property type="match status" value="1"/>
</dbReference>
<evidence type="ECO:0000313" key="3">
    <source>
        <dbReference type="EMBL" id="AOP19237.1"/>
    </source>
</evidence>
<reference evidence="3" key="1">
    <citation type="journal article" date="2016" name="Genome Biol. Evol.">
        <title>Evolutionary Dynamics of Chloroplast Genomes in Low Light: A Case Study of the Endolithic Green Alga Ostreobium quekettii.</title>
        <authorList>
            <person name="R Marcelino V."/>
            <person name="Cremen M.C."/>
            <person name="Jackson C.J."/>
            <person name="Larkum A.A."/>
            <person name="Verbruggen H."/>
        </authorList>
    </citation>
    <scope>NUCLEOTIDE SEQUENCE</scope>
</reference>
<feature type="region of interest" description="Disordered" evidence="1">
    <location>
        <begin position="497"/>
        <end position="519"/>
    </location>
</feature>
<dbReference type="Pfam" id="PF13655">
    <property type="entry name" value="RVT_N"/>
    <property type="match status" value="1"/>
</dbReference>
<dbReference type="PANTHER" id="PTHR34047:SF10">
    <property type="entry name" value="GROUP II INTRON-ASSOCIATED OPEN READING FRAME"/>
    <property type="match status" value="1"/>
</dbReference>
<keyword evidence="3" id="KW-0934">Plastid</keyword>
<geneLocation type="chloroplast" evidence="3"/>
<dbReference type="Pfam" id="PF00078">
    <property type="entry name" value="RVT_1"/>
    <property type="match status" value="1"/>
</dbReference>
<keyword evidence="3" id="KW-0150">Chloroplast</keyword>
<dbReference type="EMBL" id="KX808498">
    <property type="protein sequence ID" value="AOP19237.1"/>
    <property type="molecule type" value="Genomic_DNA"/>
</dbReference>
<dbReference type="RefSeq" id="YP_009306333.1">
    <property type="nucleotide sequence ID" value="NC_031368.1"/>
</dbReference>
<dbReference type="CDD" id="cd01651">
    <property type="entry name" value="RT_G2_intron"/>
    <property type="match status" value="1"/>
</dbReference>
<dbReference type="PROSITE" id="PS50878">
    <property type="entry name" value="RT_POL"/>
    <property type="match status" value="1"/>
</dbReference>
<feature type="domain" description="Reverse transcriptase" evidence="2">
    <location>
        <begin position="1"/>
        <end position="348"/>
    </location>
</feature>
<dbReference type="InterPro" id="IPR013597">
    <property type="entry name" value="Mat_intron_G2"/>
</dbReference>
<dbReference type="InterPro" id="IPR025960">
    <property type="entry name" value="RVT_N"/>
</dbReference>
<dbReference type="SUPFAM" id="SSF56672">
    <property type="entry name" value="DNA/RNA polymerases"/>
    <property type="match status" value="1"/>
</dbReference>
<proteinExistence type="predicted"/>
<dbReference type="InterPro" id="IPR000477">
    <property type="entry name" value="RT_dom"/>
</dbReference>
<gene>
    <name evidence="3" type="primary">orf519</name>
</gene>
<dbReference type="PANTHER" id="PTHR34047">
    <property type="entry name" value="NUCLEAR INTRON MATURASE 1, MITOCHONDRIAL-RELATED"/>
    <property type="match status" value="1"/>
</dbReference>
<accession>A0A1C9JBL7</accession>
<evidence type="ECO:0000256" key="1">
    <source>
        <dbReference type="SAM" id="MobiDB-lite"/>
    </source>
</evidence>
<dbReference type="InterPro" id="IPR051083">
    <property type="entry name" value="GrpII_Intron_Splice-Mob/Def"/>
</dbReference>
<dbReference type="GeneID" id="29288734"/>
<dbReference type="AlphaFoldDB" id="A0A1C9JBL7"/>
<protein>
    <recommendedName>
        <fullName evidence="2">Reverse transcriptase domain-containing protein</fullName>
    </recommendedName>
</protein>
<reference evidence="3" key="2">
    <citation type="submission" date="2016-08" db="EMBL/GenBank/DDBJ databases">
        <authorList>
            <person name="Seilhamer J.J."/>
        </authorList>
    </citation>
    <scope>NUCLEOTIDE SEQUENCE</scope>
</reference>
<organism evidence="3">
    <name type="scientific">Caulerpa cliftonii</name>
    <dbReference type="NCBI Taxonomy" id="1004391"/>
    <lineage>
        <taxon>Eukaryota</taxon>
        <taxon>Viridiplantae</taxon>
        <taxon>Chlorophyta</taxon>
        <taxon>core chlorophytes</taxon>
        <taxon>Ulvophyceae</taxon>
        <taxon>TCBD clade</taxon>
        <taxon>Bryopsidales</taxon>
        <taxon>Halimedineae</taxon>
        <taxon>Caulerpaceae</taxon>
        <taxon>Caulerpa</taxon>
    </lineage>
</organism>
<evidence type="ECO:0000259" key="2">
    <source>
        <dbReference type="PROSITE" id="PS50878"/>
    </source>
</evidence>
<name>A0A1C9JBL7_9CHLO</name>
<sequence>MKLISWERVNWSLVETRVNRLQNRIYLASQEGFHHRVLFLQRILIRSLDAKLLAVRRVTIENRGRPGLDRSVYRTSSKKSRLVSQLRIDGKCAPIRRIMIPKAGKVESAKGPLGAKGALGIPIIRDRAKQALVLIALEPQWEARFEPNSYGFRPGRSPHDAVEAVLLSLRVFDQKNHQKYVVDADLKGCFDNIDHNYLVSKLDTLPIIQEQVRAWLKAGVFDGVSLAPELYGEIAENPIGTPQGEVISPFLCNVALHGMEQCLKTWIVSQSWTVSHRHQQFTANKKKSICLIRFADNFVIIHPDKEVTLGAKDEISRWLLSTSGLLFNEEKTAIRSSIKAFSFLGFSFINIKNSGSYRTKIYPSKKSLSRLVSKVGNICRKYRSISSYDLIKCLRPVIIGWANYFRYCECQNSFSKIDYSIFQIIRSWVFRRDRRHGRIHIKEKYFPSGMTYCFEGRRYKTNWILSGQKRLKGDVISKSFLPRISWVKSLKHVKVKPSLSPKAPRRERSAPSAYDGQHF</sequence>
<dbReference type="InterPro" id="IPR043502">
    <property type="entry name" value="DNA/RNA_pol_sf"/>
</dbReference>